<reference evidence="8 9" key="1">
    <citation type="journal article" date="2015" name="Nature">
        <title>rRNA introns, odd ribosomes, and small enigmatic genomes across a large radiation of phyla.</title>
        <authorList>
            <person name="Brown C.T."/>
            <person name="Hug L.A."/>
            <person name="Thomas B.C."/>
            <person name="Sharon I."/>
            <person name="Castelle C.J."/>
            <person name="Singh A."/>
            <person name="Wilkins M.J."/>
            <person name="Williams K.H."/>
            <person name="Banfield J.F."/>
        </authorList>
    </citation>
    <scope>NUCLEOTIDE SEQUENCE [LARGE SCALE GENOMIC DNA]</scope>
</reference>
<feature type="transmembrane region" description="Helical" evidence="6">
    <location>
        <begin position="88"/>
        <end position="106"/>
    </location>
</feature>
<comment type="subcellular location">
    <subcellularLocation>
        <location evidence="1">Cell membrane</location>
        <topology evidence="1">Multi-pass membrane protein</topology>
    </subcellularLocation>
</comment>
<evidence type="ECO:0000256" key="4">
    <source>
        <dbReference type="ARBA" id="ARBA00022989"/>
    </source>
</evidence>
<feature type="transmembrane region" description="Helical" evidence="6">
    <location>
        <begin position="216"/>
        <end position="234"/>
    </location>
</feature>
<feature type="domain" description="EamA" evidence="7">
    <location>
        <begin position="5"/>
        <end position="132"/>
    </location>
</feature>
<dbReference type="InterPro" id="IPR000620">
    <property type="entry name" value="EamA_dom"/>
</dbReference>
<keyword evidence="4 6" id="KW-1133">Transmembrane helix</keyword>
<evidence type="ECO:0000256" key="6">
    <source>
        <dbReference type="SAM" id="Phobius"/>
    </source>
</evidence>
<feature type="domain" description="EamA" evidence="7">
    <location>
        <begin position="148"/>
        <end position="284"/>
    </location>
</feature>
<keyword evidence="3 6" id="KW-0812">Transmembrane</keyword>
<protein>
    <recommendedName>
        <fullName evidence="7">EamA domain-containing protein</fullName>
    </recommendedName>
</protein>
<feature type="transmembrane region" description="Helical" evidence="6">
    <location>
        <begin position="271"/>
        <end position="288"/>
    </location>
</feature>
<feature type="transmembrane region" description="Helical" evidence="6">
    <location>
        <begin position="148"/>
        <end position="166"/>
    </location>
</feature>
<dbReference type="InterPro" id="IPR051258">
    <property type="entry name" value="Diverse_Substrate_Transporter"/>
</dbReference>
<evidence type="ECO:0000313" key="9">
    <source>
        <dbReference type="Proteomes" id="UP000034591"/>
    </source>
</evidence>
<keyword evidence="2" id="KW-1003">Cell membrane</keyword>
<dbReference type="AlphaFoldDB" id="A0A0G0JM67"/>
<dbReference type="InterPro" id="IPR037185">
    <property type="entry name" value="EmrE-like"/>
</dbReference>
<dbReference type="PANTHER" id="PTHR42920">
    <property type="entry name" value="OS03G0707200 PROTEIN-RELATED"/>
    <property type="match status" value="1"/>
</dbReference>
<evidence type="ECO:0000259" key="7">
    <source>
        <dbReference type="Pfam" id="PF00892"/>
    </source>
</evidence>
<dbReference type="EMBL" id="LBTI01000007">
    <property type="protein sequence ID" value="KKQ37864.1"/>
    <property type="molecule type" value="Genomic_DNA"/>
</dbReference>
<dbReference type="SUPFAM" id="SSF103481">
    <property type="entry name" value="Multidrug resistance efflux transporter EmrE"/>
    <property type="match status" value="2"/>
</dbReference>
<dbReference type="STRING" id="1618545.US53_C0007G0003"/>
<keyword evidence="5 6" id="KW-0472">Membrane</keyword>
<feature type="transmembrane region" description="Helical" evidence="6">
    <location>
        <begin position="246"/>
        <end position="265"/>
    </location>
</feature>
<evidence type="ECO:0000256" key="3">
    <source>
        <dbReference type="ARBA" id="ARBA00022692"/>
    </source>
</evidence>
<comment type="caution">
    <text evidence="8">The sequence shown here is derived from an EMBL/GenBank/DDBJ whole genome shotgun (WGS) entry which is preliminary data.</text>
</comment>
<dbReference type="GO" id="GO:0005886">
    <property type="term" value="C:plasma membrane"/>
    <property type="evidence" value="ECO:0007669"/>
    <property type="project" value="UniProtKB-SubCell"/>
</dbReference>
<feature type="transmembrane region" description="Helical" evidence="6">
    <location>
        <begin position="63"/>
        <end position="82"/>
    </location>
</feature>
<sequence>MSNVLLLITIAAISGGSVPPFAKLALEVFQPFTLVFIRFFFAVLVMLPFVYKKKELSYKSFKNLFWVAIIGSLNPILLFIALQFTKSSVAPLIYASIPLMTVVFLSKIRHHEIPSYKLFGVILGFLGVGIIILLPFFENGQTDLKSFWGNLLIFGAAIAFLAYTFISKDKQQKLGVTPIALTFYFALAALLLSIPFSFYEISQQSVNLSNIKFNHIIASLEIGIVGTSIFYLVYQQALRLSSELTAALFTYLQPVATVAFAILLLGERITLPFIFGGILAVVGAQKASRK</sequence>
<dbReference type="PANTHER" id="PTHR42920:SF11">
    <property type="entry name" value="INNER MEMBRANE PROTEIN YTFF"/>
    <property type="match status" value="1"/>
</dbReference>
<organism evidence="8 9">
    <name type="scientific">Candidatus Woesebacteria bacterium GW2011_GWA1_37_7</name>
    <dbReference type="NCBI Taxonomy" id="1618545"/>
    <lineage>
        <taxon>Bacteria</taxon>
        <taxon>Candidatus Woeseibacteriota</taxon>
    </lineage>
</organism>
<evidence type="ECO:0000256" key="1">
    <source>
        <dbReference type="ARBA" id="ARBA00004651"/>
    </source>
</evidence>
<accession>A0A0G0JM67</accession>
<feature type="transmembrane region" description="Helical" evidence="6">
    <location>
        <begin position="178"/>
        <end position="196"/>
    </location>
</feature>
<evidence type="ECO:0000313" key="8">
    <source>
        <dbReference type="EMBL" id="KKQ37864.1"/>
    </source>
</evidence>
<proteinExistence type="predicted"/>
<name>A0A0G0JM67_9BACT</name>
<feature type="transmembrane region" description="Helical" evidence="6">
    <location>
        <begin position="32"/>
        <end position="51"/>
    </location>
</feature>
<evidence type="ECO:0000256" key="5">
    <source>
        <dbReference type="ARBA" id="ARBA00023136"/>
    </source>
</evidence>
<evidence type="ECO:0000256" key="2">
    <source>
        <dbReference type="ARBA" id="ARBA00022475"/>
    </source>
</evidence>
<dbReference type="Proteomes" id="UP000034591">
    <property type="component" value="Unassembled WGS sequence"/>
</dbReference>
<feature type="transmembrane region" description="Helical" evidence="6">
    <location>
        <begin position="118"/>
        <end position="136"/>
    </location>
</feature>
<gene>
    <name evidence="8" type="ORF">US53_C0007G0003</name>
</gene>
<dbReference type="Pfam" id="PF00892">
    <property type="entry name" value="EamA"/>
    <property type="match status" value="2"/>
</dbReference>